<proteinExistence type="predicted"/>
<gene>
    <name evidence="2" type="ORF">CBR_g66598</name>
</gene>
<evidence type="ECO:0000256" key="1">
    <source>
        <dbReference type="SAM" id="MobiDB-lite"/>
    </source>
</evidence>
<feature type="region of interest" description="Disordered" evidence="1">
    <location>
        <begin position="51"/>
        <end position="82"/>
    </location>
</feature>
<dbReference type="Proteomes" id="UP000265515">
    <property type="component" value="Unassembled WGS sequence"/>
</dbReference>
<accession>A0A388MFV9</accession>
<evidence type="ECO:0000313" key="3">
    <source>
        <dbReference type="Proteomes" id="UP000265515"/>
    </source>
</evidence>
<dbReference type="EMBL" id="BFEA01001542">
    <property type="protein sequence ID" value="GBG93362.1"/>
    <property type="molecule type" value="Genomic_DNA"/>
</dbReference>
<keyword evidence="3" id="KW-1185">Reference proteome</keyword>
<protein>
    <submittedName>
        <fullName evidence="2">Uncharacterized protein</fullName>
    </submittedName>
</protein>
<name>A0A388MFV9_CHABU</name>
<comment type="caution">
    <text evidence="2">The sequence shown here is derived from an EMBL/GenBank/DDBJ whole genome shotgun (WGS) entry which is preliminary data.</text>
</comment>
<dbReference type="AlphaFoldDB" id="A0A388MFV9"/>
<dbReference type="Gramene" id="GBG93362">
    <property type="protein sequence ID" value="GBG93362"/>
    <property type="gene ID" value="CBR_g66598"/>
</dbReference>
<sequence length="82" mass="8643">MPFIDCHRLVEGSSPSDIDNGCRLPSIGSNGNAVRSSAMAARNMKSMERTAGAPNNVYGDDGAQNEVDGDDAAQNEMDGVFH</sequence>
<organism evidence="2 3">
    <name type="scientific">Chara braunii</name>
    <name type="common">Braun's stonewort</name>
    <dbReference type="NCBI Taxonomy" id="69332"/>
    <lineage>
        <taxon>Eukaryota</taxon>
        <taxon>Viridiplantae</taxon>
        <taxon>Streptophyta</taxon>
        <taxon>Charophyceae</taxon>
        <taxon>Charales</taxon>
        <taxon>Characeae</taxon>
        <taxon>Chara</taxon>
    </lineage>
</organism>
<reference evidence="2 3" key="1">
    <citation type="journal article" date="2018" name="Cell">
        <title>The Chara Genome: Secondary Complexity and Implications for Plant Terrestrialization.</title>
        <authorList>
            <person name="Nishiyama T."/>
            <person name="Sakayama H."/>
            <person name="Vries J.D."/>
            <person name="Buschmann H."/>
            <person name="Saint-Marcoux D."/>
            <person name="Ullrich K.K."/>
            <person name="Haas F.B."/>
            <person name="Vanderstraeten L."/>
            <person name="Becker D."/>
            <person name="Lang D."/>
            <person name="Vosolsobe S."/>
            <person name="Rombauts S."/>
            <person name="Wilhelmsson P.K.I."/>
            <person name="Janitza P."/>
            <person name="Kern R."/>
            <person name="Heyl A."/>
            <person name="Rumpler F."/>
            <person name="Villalobos L.I.A.C."/>
            <person name="Clay J.M."/>
            <person name="Skokan R."/>
            <person name="Toyoda A."/>
            <person name="Suzuki Y."/>
            <person name="Kagoshima H."/>
            <person name="Schijlen E."/>
            <person name="Tajeshwar N."/>
            <person name="Catarino B."/>
            <person name="Hetherington A.J."/>
            <person name="Saltykova A."/>
            <person name="Bonnot C."/>
            <person name="Breuninger H."/>
            <person name="Symeonidi A."/>
            <person name="Radhakrishnan G.V."/>
            <person name="Van Nieuwerburgh F."/>
            <person name="Deforce D."/>
            <person name="Chang C."/>
            <person name="Karol K.G."/>
            <person name="Hedrich R."/>
            <person name="Ulvskov P."/>
            <person name="Glockner G."/>
            <person name="Delwiche C.F."/>
            <person name="Petrasek J."/>
            <person name="Van de Peer Y."/>
            <person name="Friml J."/>
            <person name="Beilby M."/>
            <person name="Dolan L."/>
            <person name="Kohara Y."/>
            <person name="Sugano S."/>
            <person name="Fujiyama A."/>
            <person name="Delaux P.-M."/>
            <person name="Quint M."/>
            <person name="TheiBen G."/>
            <person name="Hagemann M."/>
            <person name="Harholt J."/>
            <person name="Dunand C."/>
            <person name="Zachgo S."/>
            <person name="Langdale J."/>
            <person name="Maumus F."/>
            <person name="Straeten D.V.D."/>
            <person name="Gould S.B."/>
            <person name="Rensing S.A."/>
        </authorList>
    </citation>
    <scope>NUCLEOTIDE SEQUENCE [LARGE SCALE GENOMIC DNA]</scope>
    <source>
        <strain evidence="2 3">S276</strain>
    </source>
</reference>
<evidence type="ECO:0000313" key="2">
    <source>
        <dbReference type="EMBL" id="GBG93362.1"/>
    </source>
</evidence>